<protein>
    <submittedName>
        <fullName evidence="3">AT hook motif family protein</fullName>
    </submittedName>
</protein>
<feature type="compositionally biased region" description="Basic residues" evidence="1">
    <location>
        <begin position="106"/>
        <end position="116"/>
    </location>
</feature>
<feature type="compositionally biased region" description="Basic and acidic residues" evidence="1">
    <location>
        <begin position="304"/>
        <end position="313"/>
    </location>
</feature>
<reference evidence="3 4" key="1">
    <citation type="journal article" date="2019" name="Appl. Microbiol. Biotechnol.">
        <title>Genome sequence of Isaria javanica and comparative genome analysis insights into family S53 peptidase evolution in fungal entomopathogens.</title>
        <authorList>
            <person name="Lin R."/>
            <person name="Zhang X."/>
            <person name="Xin B."/>
            <person name="Zou M."/>
            <person name="Gao Y."/>
            <person name="Qin F."/>
            <person name="Hu Q."/>
            <person name="Xie B."/>
            <person name="Cheng X."/>
        </authorList>
    </citation>
    <scope>NUCLEOTIDE SEQUENCE [LARGE SCALE GENOMIC DNA]</scope>
    <source>
        <strain evidence="3 4">IJ1G</strain>
    </source>
</reference>
<dbReference type="AlphaFoldDB" id="A0A545VCW2"/>
<feature type="region of interest" description="Disordered" evidence="1">
    <location>
        <begin position="95"/>
        <end position="165"/>
    </location>
</feature>
<sequence length="331" mass="37141">MNVDGRYAPFPGALAAPTNIRRPDVEDGQRHQVVAVPDTAYQHATAQMVQSADPPAAQPARRRPSMLAPPGPVSVVLGTSPIKVHEYSEYNVTIQDDATAENGPPRNKRGRPKGWRAAHSSSTMLGSPGSRPAVTVGRPGRQKQTPNYSLKRRRKTVARPESPPPRELYLALKPTYTGFLCEWSGCKAELHNMDTLRRHIYVVHLRPQRQHRCLWGKCGQMSVARQFDGEALATHLEQLHLVPMSWHIGDGPRNRWDWSIKLAADRETVPDFLKDRDGNQVTPSTREQEVEDLPTYRSNRRKLKELIMRRDENLESQSSGTSEDEAMGSGL</sequence>
<proteinExistence type="predicted"/>
<organism evidence="3 4">
    <name type="scientific">Cordyceps javanica</name>
    <dbReference type="NCBI Taxonomy" id="43265"/>
    <lineage>
        <taxon>Eukaryota</taxon>
        <taxon>Fungi</taxon>
        <taxon>Dikarya</taxon>
        <taxon>Ascomycota</taxon>
        <taxon>Pezizomycotina</taxon>
        <taxon>Sordariomycetes</taxon>
        <taxon>Hypocreomycetidae</taxon>
        <taxon>Hypocreales</taxon>
        <taxon>Cordycipitaceae</taxon>
        <taxon>Cordyceps</taxon>
    </lineage>
</organism>
<evidence type="ECO:0000259" key="2">
    <source>
        <dbReference type="PROSITE" id="PS00028"/>
    </source>
</evidence>
<dbReference type="STRING" id="43265.A0A545VCW2"/>
<feature type="region of interest" description="Disordered" evidence="1">
    <location>
        <begin position="45"/>
        <end position="72"/>
    </location>
</feature>
<comment type="caution">
    <text evidence="3">The sequence shown here is derived from an EMBL/GenBank/DDBJ whole genome shotgun (WGS) entry which is preliminary data.</text>
</comment>
<feature type="compositionally biased region" description="Acidic residues" evidence="1">
    <location>
        <begin position="322"/>
        <end position="331"/>
    </location>
</feature>
<gene>
    <name evidence="3" type="ORF">IF1G_01674</name>
</gene>
<dbReference type="Proteomes" id="UP000315783">
    <property type="component" value="Unassembled WGS sequence"/>
</dbReference>
<feature type="region of interest" description="Disordered" evidence="1">
    <location>
        <begin position="273"/>
        <end position="331"/>
    </location>
</feature>
<keyword evidence="4" id="KW-1185">Reference proteome</keyword>
<dbReference type="Gene3D" id="3.30.160.60">
    <property type="entry name" value="Classic Zinc Finger"/>
    <property type="match status" value="1"/>
</dbReference>
<dbReference type="EMBL" id="SPUK01000002">
    <property type="protein sequence ID" value="TQV99459.1"/>
    <property type="molecule type" value="Genomic_DNA"/>
</dbReference>
<dbReference type="InterPro" id="IPR013087">
    <property type="entry name" value="Znf_C2H2_type"/>
</dbReference>
<name>A0A545VCW2_9HYPO</name>
<feature type="domain" description="C2H2-type" evidence="2">
    <location>
        <begin position="181"/>
        <end position="204"/>
    </location>
</feature>
<evidence type="ECO:0000256" key="1">
    <source>
        <dbReference type="SAM" id="MobiDB-lite"/>
    </source>
</evidence>
<accession>A0A545VCW2</accession>
<evidence type="ECO:0000313" key="4">
    <source>
        <dbReference type="Proteomes" id="UP000315783"/>
    </source>
</evidence>
<dbReference type="OrthoDB" id="5424797at2759"/>
<evidence type="ECO:0000313" key="3">
    <source>
        <dbReference type="EMBL" id="TQV99459.1"/>
    </source>
</evidence>
<dbReference type="PROSITE" id="PS00028">
    <property type="entry name" value="ZINC_FINGER_C2H2_1"/>
    <property type="match status" value="1"/>
</dbReference>